<dbReference type="AlphaFoldDB" id="A0A9D4RCW2"/>
<dbReference type="Proteomes" id="UP000828390">
    <property type="component" value="Unassembled WGS sequence"/>
</dbReference>
<gene>
    <name evidence="2" type="ORF">DPMN_025818</name>
</gene>
<reference evidence="2" key="1">
    <citation type="journal article" date="2019" name="bioRxiv">
        <title>The Genome of the Zebra Mussel, Dreissena polymorpha: A Resource for Invasive Species Research.</title>
        <authorList>
            <person name="McCartney M.A."/>
            <person name="Auch B."/>
            <person name="Kono T."/>
            <person name="Mallez S."/>
            <person name="Zhang Y."/>
            <person name="Obille A."/>
            <person name="Becker A."/>
            <person name="Abrahante J.E."/>
            <person name="Garbe J."/>
            <person name="Badalamenti J.P."/>
            <person name="Herman A."/>
            <person name="Mangelson H."/>
            <person name="Liachko I."/>
            <person name="Sullivan S."/>
            <person name="Sone E.D."/>
            <person name="Koren S."/>
            <person name="Silverstein K.A.T."/>
            <person name="Beckman K.B."/>
            <person name="Gohl D.M."/>
        </authorList>
    </citation>
    <scope>NUCLEOTIDE SEQUENCE</scope>
    <source>
        <strain evidence="2">Duluth1</strain>
        <tissue evidence="2">Whole animal</tissue>
    </source>
</reference>
<keyword evidence="3" id="KW-1185">Reference proteome</keyword>
<feature type="compositionally biased region" description="Polar residues" evidence="1">
    <location>
        <begin position="59"/>
        <end position="68"/>
    </location>
</feature>
<evidence type="ECO:0000313" key="3">
    <source>
        <dbReference type="Proteomes" id="UP000828390"/>
    </source>
</evidence>
<feature type="compositionally biased region" description="Low complexity" evidence="1">
    <location>
        <begin position="29"/>
        <end position="41"/>
    </location>
</feature>
<name>A0A9D4RCW2_DREPO</name>
<protein>
    <submittedName>
        <fullName evidence="2">Uncharacterized protein</fullName>
    </submittedName>
</protein>
<dbReference type="EMBL" id="JAIWYP010000002">
    <property type="protein sequence ID" value="KAH3862843.1"/>
    <property type="molecule type" value="Genomic_DNA"/>
</dbReference>
<accession>A0A9D4RCW2</accession>
<organism evidence="2 3">
    <name type="scientific">Dreissena polymorpha</name>
    <name type="common">Zebra mussel</name>
    <name type="synonym">Mytilus polymorpha</name>
    <dbReference type="NCBI Taxonomy" id="45954"/>
    <lineage>
        <taxon>Eukaryota</taxon>
        <taxon>Metazoa</taxon>
        <taxon>Spiralia</taxon>
        <taxon>Lophotrochozoa</taxon>
        <taxon>Mollusca</taxon>
        <taxon>Bivalvia</taxon>
        <taxon>Autobranchia</taxon>
        <taxon>Heteroconchia</taxon>
        <taxon>Euheterodonta</taxon>
        <taxon>Imparidentia</taxon>
        <taxon>Neoheterodontei</taxon>
        <taxon>Myida</taxon>
        <taxon>Dreissenoidea</taxon>
        <taxon>Dreissenidae</taxon>
        <taxon>Dreissena</taxon>
    </lineage>
</organism>
<evidence type="ECO:0000256" key="1">
    <source>
        <dbReference type="SAM" id="MobiDB-lite"/>
    </source>
</evidence>
<comment type="caution">
    <text evidence="2">The sequence shown here is derived from an EMBL/GenBank/DDBJ whole genome shotgun (WGS) entry which is preliminary data.</text>
</comment>
<proteinExistence type="predicted"/>
<feature type="region of interest" description="Disordered" evidence="1">
    <location>
        <begin position="20"/>
        <end position="68"/>
    </location>
</feature>
<sequence>METFLHSCVPLRRHPVRLKMQTRTRKRTQANTARTTMAATAPPGRVVLSSHGELENRTHMSPYNSAYK</sequence>
<evidence type="ECO:0000313" key="2">
    <source>
        <dbReference type="EMBL" id="KAH3862843.1"/>
    </source>
</evidence>
<reference evidence="2" key="2">
    <citation type="submission" date="2020-11" db="EMBL/GenBank/DDBJ databases">
        <authorList>
            <person name="McCartney M.A."/>
            <person name="Auch B."/>
            <person name="Kono T."/>
            <person name="Mallez S."/>
            <person name="Becker A."/>
            <person name="Gohl D.M."/>
            <person name="Silverstein K.A.T."/>
            <person name="Koren S."/>
            <person name="Bechman K.B."/>
            <person name="Herman A."/>
            <person name="Abrahante J.E."/>
            <person name="Garbe J."/>
        </authorList>
    </citation>
    <scope>NUCLEOTIDE SEQUENCE</scope>
    <source>
        <strain evidence="2">Duluth1</strain>
        <tissue evidence="2">Whole animal</tissue>
    </source>
</reference>